<dbReference type="RefSeq" id="WP_338598335.1">
    <property type="nucleotide sequence ID" value="NZ_CP146016.1"/>
</dbReference>
<proteinExistence type="predicted"/>
<organism evidence="1 2">
    <name type="scientific">Sulfolobus tengchongensis</name>
    <dbReference type="NCBI Taxonomy" id="207809"/>
    <lineage>
        <taxon>Archaea</taxon>
        <taxon>Thermoproteota</taxon>
        <taxon>Thermoprotei</taxon>
        <taxon>Sulfolobales</taxon>
        <taxon>Sulfolobaceae</taxon>
        <taxon>Sulfolobus</taxon>
    </lineage>
</organism>
<gene>
    <name evidence="1" type="ORF">V6M85_07145</name>
</gene>
<sequence length="145" mass="16964">MITTFRCPICKRRNTALLIKSASSFQPVIYLYPEEHICFHICDKIKIEICNEYIEIASYYGTYSRDAINKLKEIVKKIEDLASSRDEELGKMIREGEELIKKAKNECANLENNSSLYYKCLVEKGIDDGRQKIIDALTRFYFKEE</sequence>
<reference evidence="1 2" key="1">
    <citation type="submission" date="2024-02" db="EMBL/GenBank/DDBJ databases">
        <title>STSV induces naive adaptation in Sulfolobus.</title>
        <authorList>
            <person name="Xiang X."/>
            <person name="Song M."/>
        </authorList>
    </citation>
    <scope>NUCLEOTIDE SEQUENCE [LARGE SCALE GENOMIC DNA]</scope>
    <source>
        <strain evidence="1 2">RT2</strain>
    </source>
</reference>
<dbReference type="Proteomes" id="UP001432202">
    <property type="component" value="Chromosome"/>
</dbReference>
<keyword evidence="2" id="KW-1185">Reference proteome</keyword>
<protein>
    <submittedName>
        <fullName evidence="1">Uncharacterized protein</fullName>
    </submittedName>
</protein>
<evidence type="ECO:0000313" key="2">
    <source>
        <dbReference type="Proteomes" id="UP001432202"/>
    </source>
</evidence>
<name>A0AAX4KWK4_9CREN</name>
<dbReference type="GeneID" id="89336531"/>
<evidence type="ECO:0000313" key="1">
    <source>
        <dbReference type="EMBL" id="WWQ59284.1"/>
    </source>
</evidence>
<dbReference type="AlphaFoldDB" id="A0AAX4KWK4"/>
<accession>A0AAX4KWK4</accession>
<dbReference type="EMBL" id="CP146016">
    <property type="protein sequence ID" value="WWQ59284.1"/>
    <property type="molecule type" value="Genomic_DNA"/>
</dbReference>